<accession>A0AB72Z6G3</accession>
<organism evidence="1 2">
    <name type="scientific">Listeria innocua ATCC 33091</name>
    <dbReference type="NCBI Taxonomy" id="1002366"/>
    <lineage>
        <taxon>Bacteria</taxon>
        <taxon>Bacillati</taxon>
        <taxon>Bacillota</taxon>
        <taxon>Bacilli</taxon>
        <taxon>Bacillales</taxon>
        <taxon>Listeriaceae</taxon>
        <taxon>Listeria</taxon>
    </lineage>
</organism>
<dbReference type="EMBL" id="AGCN01000036">
    <property type="protein sequence ID" value="EHN60437.1"/>
    <property type="molecule type" value="Genomic_DNA"/>
</dbReference>
<protein>
    <recommendedName>
        <fullName evidence="3">Alpha/beta hydrolase</fullName>
    </recommendedName>
</protein>
<sequence>MIVTLIFGIIIWNGGRYLVKKYFITIMILLFGTLILAACQNSDEADNYEPPKVDLKDQIPIILIHGSGGNASSLDKMADQLMNEYRSSNEALTMTVNSEGKIKFEGKLTKDAKRPIIKFGFEQNQATPDDWSKWLKIAMEDLKSRYGFTQMDGVGHSNGGLALTYYAEDYAGDKTVPTLRKLVAIGSPFNDLDPNDNGMDLSFKKLPNSTPQMDYFIKNQTEVSPDLEVLAIAGELSEDNPTDGIVPTISSLATRLFMPGSAKAYIEDIQVGEDAVHQTLHETPKSIEKTYWFLEKFKTDETVIQLDYK</sequence>
<dbReference type="AlphaFoldDB" id="A0AB72Z6G3"/>
<name>A0AB72Z6G3_LISIO</name>
<reference evidence="1 2" key="1">
    <citation type="submission" date="2011-08" db="EMBL/GenBank/DDBJ databases">
        <authorList>
            <person name="Weinstock G."/>
            <person name="Sodergren E."/>
            <person name="Clifton S."/>
            <person name="Fulton L."/>
            <person name="Fulton B."/>
            <person name="Courtney L."/>
            <person name="Fronick C."/>
            <person name="Harrison M."/>
            <person name="Strong C."/>
            <person name="Farmer C."/>
            <person name="Delahaunty K."/>
            <person name="Markovic C."/>
            <person name="Hall O."/>
            <person name="Minx P."/>
            <person name="Tomlinson C."/>
            <person name="Mitreva M."/>
            <person name="Hou S."/>
            <person name="Chen J."/>
            <person name="Wollam A."/>
            <person name="Pepin K.H."/>
            <person name="Johnson M."/>
            <person name="Bhonagiri V."/>
            <person name="Zhang X."/>
            <person name="Suruliraj S."/>
            <person name="Warren W."/>
            <person name="Chinwalla A."/>
            <person name="Mardis E.R."/>
            <person name="Wilson R.K."/>
        </authorList>
    </citation>
    <scope>NUCLEOTIDE SEQUENCE [LARGE SCALE GENOMIC DNA]</scope>
    <source>
        <strain evidence="1 2">ATCC 33091</strain>
    </source>
</reference>
<evidence type="ECO:0000313" key="2">
    <source>
        <dbReference type="Proteomes" id="UP000003597"/>
    </source>
</evidence>
<dbReference type="InterPro" id="IPR029058">
    <property type="entry name" value="AB_hydrolase_fold"/>
</dbReference>
<gene>
    <name evidence="1" type="ORF">HMPREF0557_02362</name>
</gene>
<dbReference type="Proteomes" id="UP000003597">
    <property type="component" value="Unassembled WGS sequence"/>
</dbReference>
<evidence type="ECO:0008006" key="3">
    <source>
        <dbReference type="Google" id="ProtNLM"/>
    </source>
</evidence>
<comment type="caution">
    <text evidence="1">The sequence shown here is derived from an EMBL/GenBank/DDBJ whole genome shotgun (WGS) entry which is preliminary data.</text>
</comment>
<dbReference type="SUPFAM" id="SSF53474">
    <property type="entry name" value="alpha/beta-Hydrolases"/>
    <property type="match status" value="1"/>
</dbReference>
<dbReference type="Gene3D" id="3.40.50.1820">
    <property type="entry name" value="alpha/beta hydrolase"/>
    <property type="match status" value="1"/>
</dbReference>
<proteinExistence type="predicted"/>
<dbReference type="Pfam" id="PF06028">
    <property type="entry name" value="DUF915"/>
    <property type="match status" value="1"/>
</dbReference>
<keyword evidence="2" id="KW-1185">Reference proteome</keyword>
<evidence type="ECO:0000313" key="1">
    <source>
        <dbReference type="EMBL" id="EHN60437.1"/>
    </source>
</evidence>
<dbReference type="InterPro" id="IPR010315">
    <property type="entry name" value="DUF915_hydro-like"/>
</dbReference>